<dbReference type="PANTHER" id="PTHR31694:SF12">
    <property type="entry name" value="DESICCATION-LIKE PROTEIN"/>
    <property type="match status" value="1"/>
</dbReference>
<dbReference type="Proteomes" id="UP000325081">
    <property type="component" value="Unassembled WGS sequence"/>
</dbReference>
<evidence type="ECO:0000256" key="3">
    <source>
        <dbReference type="ARBA" id="ARBA00022989"/>
    </source>
</evidence>
<reference evidence="8" key="1">
    <citation type="journal article" date="2019" name="Curr. Biol.">
        <title>Genome Sequence of Striga asiatica Provides Insight into the Evolution of Plant Parasitism.</title>
        <authorList>
            <person name="Yoshida S."/>
            <person name="Kim S."/>
            <person name="Wafula E.K."/>
            <person name="Tanskanen J."/>
            <person name="Kim Y.M."/>
            <person name="Honaas L."/>
            <person name="Yang Z."/>
            <person name="Spallek T."/>
            <person name="Conn C.E."/>
            <person name="Ichihashi Y."/>
            <person name="Cheong K."/>
            <person name="Cui S."/>
            <person name="Der J.P."/>
            <person name="Gundlach H."/>
            <person name="Jiao Y."/>
            <person name="Hori C."/>
            <person name="Ishida J.K."/>
            <person name="Kasahara H."/>
            <person name="Kiba T."/>
            <person name="Kim M.S."/>
            <person name="Koo N."/>
            <person name="Laohavisit A."/>
            <person name="Lee Y.H."/>
            <person name="Lumba S."/>
            <person name="McCourt P."/>
            <person name="Mortimer J.C."/>
            <person name="Mutuku J.M."/>
            <person name="Nomura T."/>
            <person name="Sasaki-Sekimoto Y."/>
            <person name="Seto Y."/>
            <person name="Wang Y."/>
            <person name="Wakatake T."/>
            <person name="Sakakibara H."/>
            <person name="Demura T."/>
            <person name="Yamaguchi S."/>
            <person name="Yoneyama K."/>
            <person name="Manabe R.I."/>
            <person name="Nelson D.C."/>
            <person name="Schulman A.H."/>
            <person name="Timko M.P."/>
            <person name="dePamphilis C.W."/>
            <person name="Choi D."/>
            <person name="Shirasu K."/>
        </authorList>
    </citation>
    <scope>NUCLEOTIDE SEQUENCE [LARGE SCALE GENOMIC DNA]</scope>
    <source>
        <strain evidence="8">cv. UVA1</strain>
    </source>
</reference>
<comment type="caution">
    <text evidence="7">The sequence shown here is derived from an EMBL/GenBank/DDBJ whole genome shotgun (WGS) entry which is preliminary data.</text>
</comment>
<dbReference type="EMBL" id="BKCP01004483">
    <property type="protein sequence ID" value="GER31440.1"/>
    <property type="molecule type" value="Genomic_DNA"/>
</dbReference>
<gene>
    <name evidence="7" type="ORF">STAS_07436</name>
</gene>
<feature type="chain" id="PRO_5022733451" evidence="6">
    <location>
        <begin position="25"/>
        <end position="483"/>
    </location>
</feature>
<keyword evidence="2 5" id="KW-0812">Transmembrane</keyword>
<evidence type="ECO:0000256" key="5">
    <source>
        <dbReference type="SAM" id="Phobius"/>
    </source>
</evidence>
<dbReference type="Pfam" id="PF00335">
    <property type="entry name" value="Tetraspanin"/>
    <property type="match status" value="1"/>
</dbReference>
<protein>
    <submittedName>
        <fullName evidence="7">Desiccation-related protein PCC13-62</fullName>
    </submittedName>
</protein>
<keyword evidence="6" id="KW-0732">Signal</keyword>
<evidence type="ECO:0000256" key="2">
    <source>
        <dbReference type="ARBA" id="ARBA00022692"/>
    </source>
</evidence>
<dbReference type="InterPro" id="IPR052965">
    <property type="entry name" value="Pigment-catalase-like"/>
</dbReference>
<dbReference type="AlphaFoldDB" id="A0A5A7PFC8"/>
<evidence type="ECO:0000313" key="7">
    <source>
        <dbReference type="EMBL" id="GER31440.1"/>
    </source>
</evidence>
<dbReference type="OrthoDB" id="1892640at2759"/>
<evidence type="ECO:0000313" key="8">
    <source>
        <dbReference type="Proteomes" id="UP000325081"/>
    </source>
</evidence>
<feature type="transmembrane region" description="Helical" evidence="5">
    <location>
        <begin position="448"/>
        <end position="468"/>
    </location>
</feature>
<keyword evidence="8" id="KW-1185">Reference proteome</keyword>
<feature type="signal peptide" evidence="6">
    <location>
        <begin position="1"/>
        <end position="24"/>
    </location>
</feature>
<dbReference type="InterPro" id="IPR018499">
    <property type="entry name" value="Tetraspanin/Peripherin"/>
</dbReference>
<dbReference type="GO" id="GO:0016020">
    <property type="term" value="C:membrane"/>
    <property type="evidence" value="ECO:0007669"/>
    <property type="project" value="UniProtKB-SubCell"/>
</dbReference>
<organism evidence="7 8">
    <name type="scientific">Striga asiatica</name>
    <name type="common">Asiatic witchweed</name>
    <name type="synonym">Buchnera asiatica</name>
    <dbReference type="NCBI Taxonomy" id="4170"/>
    <lineage>
        <taxon>Eukaryota</taxon>
        <taxon>Viridiplantae</taxon>
        <taxon>Streptophyta</taxon>
        <taxon>Embryophyta</taxon>
        <taxon>Tracheophyta</taxon>
        <taxon>Spermatophyta</taxon>
        <taxon>Magnoliopsida</taxon>
        <taxon>eudicotyledons</taxon>
        <taxon>Gunneridae</taxon>
        <taxon>Pentapetalae</taxon>
        <taxon>asterids</taxon>
        <taxon>lamiids</taxon>
        <taxon>Lamiales</taxon>
        <taxon>Orobanchaceae</taxon>
        <taxon>Buchnereae</taxon>
        <taxon>Striga</taxon>
    </lineage>
</organism>
<proteinExistence type="predicted"/>
<name>A0A5A7PFC8_STRAF</name>
<comment type="subcellular location">
    <subcellularLocation>
        <location evidence="1">Membrane</location>
        <topology evidence="1">Multi-pass membrane protein</topology>
    </subcellularLocation>
</comment>
<evidence type="ECO:0000256" key="4">
    <source>
        <dbReference type="ARBA" id="ARBA00023136"/>
    </source>
</evidence>
<evidence type="ECO:0000256" key="6">
    <source>
        <dbReference type="SAM" id="SignalP"/>
    </source>
</evidence>
<evidence type="ECO:0000256" key="1">
    <source>
        <dbReference type="ARBA" id="ARBA00004141"/>
    </source>
</evidence>
<accession>A0A5A7PFC8</accession>
<keyword evidence="3 5" id="KW-1133">Transmembrane helix</keyword>
<dbReference type="Pfam" id="PF13668">
    <property type="entry name" value="Ferritin_2"/>
    <property type="match status" value="1"/>
</dbReference>
<keyword evidence="4 5" id="KW-0472">Membrane</keyword>
<dbReference type="PANTHER" id="PTHR31694">
    <property type="entry name" value="DESICCATION-LIKE PROTEIN"/>
    <property type="match status" value="1"/>
</dbReference>
<sequence>MTLSTSAALAVALASAFLLHLCRCHPNNNNPSPYSPNCPPDAEPDLVAFPLNLEYLEAEFFLCGALGYGLDTASPGLSNKGPKPIGCQKANLSPFVRDIVTQMAYQEIGHLKAIRQTIQPSNLAFPRPQLNLSSAVFASIMNNAFGGNNNELNSFDPYANDLNYLIASYVIPYVGLTGYVGALPCIISPIYRRLVAGLLAVESGQDAIIRQMLYENAETIVSGSGFYSVANFTQKISELRDKLGGRGHKDEGILVDPKDGAEGKISGNVLAGDVNSVAFDRTPEEILGIVYGSGDMCVHGGLFPQGATFVVTNSVARKVLSGRGYREYRLGDYSNWLQNRVNDHWGRVRSYLVDSNICQRLLQACSTPVDDFYREHLSALQSGCCKPSNDCNFTYVSPTNWTRPQTPASSNPDCARWSNEPRVLCYGCDSCKAGLLDNIKTDWKRVSVINIVFLVFLIIVYSVGCCAFKNNREDNSAWKRAYI</sequence>